<accession>A0AA36CHW5</accession>
<evidence type="ECO:0000313" key="3">
    <source>
        <dbReference type="Proteomes" id="UP001177023"/>
    </source>
</evidence>
<gene>
    <name evidence="2" type="ORF">MSPICULIGERA_LOCUS7835</name>
</gene>
<dbReference type="Proteomes" id="UP001177023">
    <property type="component" value="Unassembled WGS sequence"/>
</dbReference>
<organism evidence="2 3">
    <name type="scientific">Mesorhabditis spiculigera</name>
    <dbReference type="NCBI Taxonomy" id="96644"/>
    <lineage>
        <taxon>Eukaryota</taxon>
        <taxon>Metazoa</taxon>
        <taxon>Ecdysozoa</taxon>
        <taxon>Nematoda</taxon>
        <taxon>Chromadorea</taxon>
        <taxon>Rhabditida</taxon>
        <taxon>Rhabditina</taxon>
        <taxon>Rhabditomorpha</taxon>
        <taxon>Rhabditoidea</taxon>
        <taxon>Rhabditidae</taxon>
        <taxon>Mesorhabditinae</taxon>
        <taxon>Mesorhabditis</taxon>
    </lineage>
</organism>
<sequence length="212" mass="23973">MQYRSLVAESRDQRRRKREDDVAVVHDDYGVIRSVRPDNGFQGGPKVGDILLETSYAQNRTNTFAPPFVWTWEAAKKKSRDEILELLAKTATTLMEIAEPECVCCKEGPVKRSEGALRLCLDCDRTVFGWTGQRNRCDVRQPYHHLNKTNPYARLIGRCAECKVVRAAFYGYKPRNEAVRKILGITDAPKDDTGTARELPDASAAGAQRKKK</sequence>
<protein>
    <submittedName>
        <fullName evidence="2">Uncharacterized protein</fullName>
    </submittedName>
</protein>
<feature type="region of interest" description="Disordered" evidence="1">
    <location>
        <begin position="188"/>
        <end position="212"/>
    </location>
</feature>
<reference evidence="2" key="1">
    <citation type="submission" date="2023-06" db="EMBL/GenBank/DDBJ databases">
        <authorList>
            <person name="Delattre M."/>
        </authorList>
    </citation>
    <scope>NUCLEOTIDE SEQUENCE</scope>
    <source>
        <strain evidence="2">AF72</strain>
    </source>
</reference>
<proteinExistence type="predicted"/>
<name>A0AA36CHW5_9BILA</name>
<dbReference type="AlphaFoldDB" id="A0AA36CHW5"/>
<evidence type="ECO:0000313" key="2">
    <source>
        <dbReference type="EMBL" id="CAJ0569354.1"/>
    </source>
</evidence>
<keyword evidence="3" id="KW-1185">Reference proteome</keyword>
<dbReference type="EMBL" id="CATQJA010002012">
    <property type="protein sequence ID" value="CAJ0569354.1"/>
    <property type="molecule type" value="Genomic_DNA"/>
</dbReference>
<comment type="caution">
    <text evidence="2">The sequence shown here is derived from an EMBL/GenBank/DDBJ whole genome shotgun (WGS) entry which is preliminary data.</text>
</comment>
<evidence type="ECO:0000256" key="1">
    <source>
        <dbReference type="SAM" id="MobiDB-lite"/>
    </source>
</evidence>
<feature type="non-terminal residue" evidence="2">
    <location>
        <position position="1"/>
    </location>
</feature>
<feature type="compositionally biased region" description="Basic and acidic residues" evidence="1">
    <location>
        <begin position="188"/>
        <end position="200"/>
    </location>
</feature>